<dbReference type="Pfam" id="PF08388">
    <property type="entry name" value="GIIM"/>
    <property type="match status" value="1"/>
</dbReference>
<protein>
    <submittedName>
        <fullName evidence="3">Group II intron reverse transcriptase/maturase</fullName>
    </submittedName>
</protein>
<dbReference type="NCBIfam" id="TIGR04416">
    <property type="entry name" value="group_II_RT_mat"/>
    <property type="match status" value="1"/>
</dbReference>
<evidence type="ECO:0000256" key="1">
    <source>
        <dbReference type="SAM" id="MobiDB-lite"/>
    </source>
</evidence>
<dbReference type="AlphaFoldDB" id="A0A317DJW9"/>
<dbReference type="Pfam" id="PF13655">
    <property type="entry name" value="RVT_N"/>
    <property type="match status" value="1"/>
</dbReference>
<feature type="region of interest" description="Disordered" evidence="1">
    <location>
        <begin position="1"/>
        <end position="22"/>
    </location>
</feature>
<comment type="caution">
    <text evidence="3">The sequence shown here is derived from an EMBL/GenBank/DDBJ whole genome shotgun (WGS) entry which is preliminary data.</text>
</comment>
<dbReference type="InterPro" id="IPR013597">
    <property type="entry name" value="Mat_intron_G2"/>
</dbReference>
<accession>A0A317DJW9</accession>
<keyword evidence="3" id="KW-0808">Transferase</keyword>
<dbReference type="SUPFAM" id="SSF56672">
    <property type="entry name" value="DNA/RNA polymerases"/>
    <property type="match status" value="1"/>
</dbReference>
<dbReference type="InterPro" id="IPR051083">
    <property type="entry name" value="GrpII_Intron_Splice-Mob/Def"/>
</dbReference>
<dbReference type="InterPro" id="IPR043502">
    <property type="entry name" value="DNA/RNA_pol_sf"/>
</dbReference>
<evidence type="ECO:0000313" key="4">
    <source>
        <dbReference type="Proteomes" id="UP000246050"/>
    </source>
</evidence>
<dbReference type="PROSITE" id="PS50878">
    <property type="entry name" value="RT_POL"/>
    <property type="match status" value="1"/>
</dbReference>
<dbReference type="Proteomes" id="UP000246050">
    <property type="component" value="Unassembled WGS sequence"/>
</dbReference>
<dbReference type="InterPro" id="IPR030931">
    <property type="entry name" value="Group_II_RT_mat"/>
</dbReference>
<proteinExistence type="predicted"/>
<evidence type="ECO:0000313" key="3">
    <source>
        <dbReference type="EMBL" id="PWR14878.1"/>
    </source>
</evidence>
<dbReference type="CDD" id="cd01651">
    <property type="entry name" value="RT_G2_intron"/>
    <property type="match status" value="1"/>
</dbReference>
<keyword evidence="3" id="KW-0548">Nucleotidyltransferase</keyword>
<organism evidence="3 4">
    <name type="scientific">Micromonospora sicca</name>
    <dbReference type="NCBI Taxonomy" id="2202420"/>
    <lineage>
        <taxon>Bacteria</taxon>
        <taxon>Bacillati</taxon>
        <taxon>Actinomycetota</taxon>
        <taxon>Actinomycetes</taxon>
        <taxon>Micromonosporales</taxon>
        <taxon>Micromonosporaceae</taxon>
        <taxon>Micromonospora</taxon>
    </lineage>
</organism>
<reference evidence="3 4" key="1">
    <citation type="submission" date="2018-05" db="EMBL/GenBank/DDBJ databases">
        <title>Micromonosporas from Atacama Desert.</title>
        <authorList>
            <person name="Carro L."/>
            <person name="Golinska P."/>
            <person name="Klenk H.-P."/>
            <person name="Goodfellow M."/>
        </authorList>
    </citation>
    <scope>NUCLEOTIDE SEQUENCE [LARGE SCALE GENOMIC DNA]</scope>
    <source>
        <strain evidence="3 4">4G51</strain>
    </source>
</reference>
<dbReference type="PANTHER" id="PTHR34047">
    <property type="entry name" value="NUCLEAR INTRON MATURASE 1, MITOCHONDRIAL-RELATED"/>
    <property type="match status" value="1"/>
</dbReference>
<evidence type="ECO:0000259" key="2">
    <source>
        <dbReference type="PROSITE" id="PS50878"/>
    </source>
</evidence>
<feature type="compositionally biased region" description="Basic and acidic residues" evidence="1">
    <location>
        <begin position="1"/>
        <end position="11"/>
    </location>
</feature>
<dbReference type="Pfam" id="PF00078">
    <property type="entry name" value="RVT_1"/>
    <property type="match status" value="1"/>
</dbReference>
<dbReference type="OrthoDB" id="1550386at2"/>
<dbReference type="PANTHER" id="PTHR34047:SF10">
    <property type="entry name" value="GROUP II INTRON-ASSOCIATED OPEN READING FRAME"/>
    <property type="match status" value="1"/>
</dbReference>
<dbReference type="InterPro" id="IPR025960">
    <property type="entry name" value="RVT_N"/>
</dbReference>
<sequence length="596" mass="68282">MEVPEPQDKLDTSVNGPEDSRLGFDGDAWERVDWRTHEERVRRLRRRIFTAVRQGRLAEVRSLQKLMLRSWSNTLVSVRQVTQRNTGRRTAGIDGQVALTSAARAEVAVQVHASRGSWTPSPVRRVYIPKASDKSKKRPLGIPVIMDRCHQARVRNALEPEWEARFEPRSYGFRPGRGCHDAIEFLHVTLRGGAKRVWILDADLAGAFDNIDHERLLAVLGDFPARRMIAGWLRAGLVEPGKGFSPTMAGTPQGGVISPLLLNIALHGLEEAAGVRRYMRPGKHYGELVGTCPALVRYADDLVVCCHTRQQAEQVKARLAEWLRPRGLTFNEAKTRIVRLDEGFDFLSFTIRRYPNGKTLIKPSAKAVKEFRLRLAREFRSLRGANVQAVIAKIVPIVRGWVAYYRTVVSSKVFNTLTAYLWRLTYKWACWTHPTKPKHWIVDRYYGRFNKFRNDRWVFGDRETGLHLPKPSWTPITRHTLVKGWASPDDPELTAYWAQRRRKVKLPLDAYNERLLTKQDGRCGLCGENLLTLEDPPQTPQGWEWWFLWVVKKAITVDYLVHQDKPGTPRDRRTHLVHASCARMKNPVRAAVSPAM</sequence>
<dbReference type="GO" id="GO:0003964">
    <property type="term" value="F:RNA-directed DNA polymerase activity"/>
    <property type="evidence" value="ECO:0007669"/>
    <property type="project" value="UniProtKB-KW"/>
</dbReference>
<dbReference type="RefSeq" id="WP_109802020.1">
    <property type="nucleotide sequence ID" value="NZ_QGKS01000211.1"/>
</dbReference>
<dbReference type="EMBL" id="QGKS01000211">
    <property type="protein sequence ID" value="PWR14878.1"/>
    <property type="molecule type" value="Genomic_DNA"/>
</dbReference>
<name>A0A317DJW9_9ACTN</name>
<keyword evidence="3" id="KW-0695">RNA-directed DNA polymerase</keyword>
<feature type="domain" description="Reverse transcriptase" evidence="2">
    <location>
        <begin position="109"/>
        <end position="351"/>
    </location>
</feature>
<gene>
    <name evidence="3" type="primary">ltrA</name>
    <name evidence="3" type="ORF">DKT69_14110</name>
</gene>
<dbReference type="InterPro" id="IPR000477">
    <property type="entry name" value="RT_dom"/>
</dbReference>